<dbReference type="PANTHER" id="PTHR43130:SF3">
    <property type="entry name" value="HTH-TYPE TRANSCRIPTIONAL REGULATOR RV1931C"/>
    <property type="match status" value="1"/>
</dbReference>
<comment type="caution">
    <text evidence="5">The sequence shown here is derived from an EMBL/GenBank/DDBJ whole genome shotgun (WGS) entry which is preliminary data.</text>
</comment>
<dbReference type="PANTHER" id="PTHR43130">
    <property type="entry name" value="ARAC-FAMILY TRANSCRIPTIONAL REGULATOR"/>
    <property type="match status" value="1"/>
</dbReference>
<dbReference type="InterPro" id="IPR029062">
    <property type="entry name" value="Class_I_gatase-like"/>
</dbReference>
<dbReference type="SUPFAM" id="SSF46689">
    <property type="entry name" value="Homeodomain-like"/>
    <property type="match status" value="2"/>
</dbReference>
<dbReference type="InterPro" id="IPR052158">
    <property type="entry name" value="INH-QAR"/>
</dbReference>
<keyword evidence="2" id="KW-0238">DNA-binding</keyword>
<dbReference type="Pfam" id="PF01965">
    <property type="entry name" value="DJ-1_PfpI"/>
    <property type="match status" value="1"/>
</dbReference>
<evidence type="ECO:0000313" key="5">
    <source>
        <dbReference type="EMBL" id="MFE5981548.1"/>
    </source>
</evidence>
<keyword evidence="3" id="KW-0804">Transcription</keyword>
<dbReference type="SMART" id="SM00342">
    <property type="entry name" value="HTH_ARAC"/>
    <property type="match status" value="1"/>
</dbReference>
<dbReference type="EMBL" id="JBHTRV010000012">
    <property type="protein sequence ID" value="MFE5981548.1"/>
    <property type="molecule type" value="Genomic_DNA"/>
</dbReference>
<dbReference type="RefSeq" id="WP_386249576.1">
    <property type="nucleotide sequence ID" value="NZ_JBHTRV010000012.1"/>
</dbReference>
<keyword evidence="6" id="KW-1185">Reference proteome</keyword>
<gene>
    <name evidence="5" type="ORF">ACFQ63_17800</name>
</gene>
<name>A0ABW6IV71_STRWE</name>
<reference evidence="5 6" key="1">
    <citation type="submission" date="2024-09" db="EMBL/GenBank/DDBJ databases">
        <title>The Natural Products Discovery Center: Release of the First 8490 Sequenced Strains for Exploring Actinobacteria Biosynthetic Diversity.</title>
        <authorList>
            <person name="Kalkreuter E."/>
            <person name="Kautsar S.A."/>
            <person name="Yang D."/>
            <person name="Bader C.D."/>
            <person name="Teijaro C.N."/>
            <person name="Fluegel L."/>
            <person name="Davis C.M."/>
            <person name="Simpson J.R."/>
            <person name="Lauterbach L."/>
            <person name="Steele A.D."/>
            <person name="Gui C."/>
            <person name="Meng S."/>
            <person name="Li G."/>
            <person name="Viehrig K."/>
            <person name="Ye F."/>
            <person name="Su P."/>
            <person name="Kiefer A.F."/>
            <person name="Nichols A."/>
            <person name="Cepeda A.J."/>
            <person name="Yan W."/>
            <person name="Fan B."/>
            <person name="Jiang Y."/>
            <person name="Adhikari A."/>
            <person name="Zheng C.-J."/>
            <person name="Schuster L."/>
            <person name="Cowan T.M."/>
            <person name="Smanski M.J."/>
            <person name="Chevrette M.G."/>
            <person name="De Carvalho L.P.S."/>
            <person name="Shen B."/>
        </authorList>
    </citation>
    <scope>NUCLEOTIDE SEQUENCE [LARGE SCALE GENOMIC DNA]</scope>
    <source>
        <strain evidence="5 6">NPDC056472</strain>
    </source>
</reference>
<proteinExistence type="predicted"/>
<dbReference type="PROSITE" id="PS00041">
    <property type="entry name" value="HTH_ARAC_FAMILY_1"/>
    <property type="match status" value="1"/>
</dbReference>
<dbReference type="InterPro" id="IPR018060">
    <property type="entry name" value="HTH_AraC"/>
</dbReference>
<dbReference type="InterPro" id="IPR002818">
    <property type="entry name" value="DJ-1/PfpI"/>
</dbReference>
<dbReference type="CDD" id="cd03137">
    <property type="entry name" value="GATase1_AraC_1"/>
    <property type="match status" value="1"/>
</dbReference>
<evidence type="ECO:0000259" key="4">
    <source>
        <dbReference type="PROSITE" id="PS01124"/>
    </source>
</evidence>
<dbReference type="Proteomes" id="UP001600424">
    <property type="component" value="Unassembled WGS sequence"/>
</dbReference>
<keyword evidence="1" id="KW-0805">Transcription regulation</keyword>
<accession>A0ABW6IV71</accession>
<dbReference type="SUPFAM" id="SSF52317">
    <property type="entry name" value="Class I glutamine amidotransferase-like"/>
    <property type="match status" value="1"/>
</dbReference>
<evidence type="ECO:0000256" key="3">
    <source>
        <dbReference type="ARBA" id="ARBA00023163"/>
    </source>
</evidence>
<evidence type="ECO:0000313" key="6">
    <source>
        <dbReference type="Proteomes" id="UP001600424"/>
    </source>
</evidence>
<dbReference type="Gene3D" id="1.10.10.60">
    <property type="entry name" value="Homeodomain-like"/>
    <property type="match status" value="1"/>
</dbReference>
<evidence type="ECO:0000256" key="1">
    <source>
        <dbReference type="ARBA" id="ARBA00023015"/>
    </source>
</evidence>
<evidence type="ECO:0000256" key="2">
    <source>
        <dbReference type="ARBA" id="ARBA00023125"/>
    </source>
</evidence>
<feature type="domain" description="HTH araC/xylS-type" evidence="4">
    <location>
        <begin position="215"/>
        <end position="312"/>
    </location>
</feature>
<dbReference type="Pfam" id="PF12833">
    <property type="entry name" value="HTH_18"/>
    <property type="match status" value="1"/>
</dbReference>
<sequence>MTVHTVVVAAFDGVRLLDVSAPLEVFSTAGSAGPAGSGYEVLVCTPDGRDVRTSCGLRIGADLAVAAVAGADTLVVPGAVDVELCVAAAPAVAGLAARSGRVASVCTGAFALGAAGLLAGRRATTHWEHAAELARRFPEAVVDADAIHVRDGEVWSSAGVTAGIDLCLALVEEDRGPAAARAVARDLVVFLQRPGGQSQFSAASRTPPTAHPVVRPLLDAVVADPAADHSAPVLARRAGVSARHLTRLFREQIGATPAGYVERVRVEAARMLLEGGASVTGAAARSGLGSDETLRRAFARHFGVTPSAYLARFRTAAADASYA</sequence>
<dbReference type="InterPro" id="IPR009057">
    <property type="entry name" value="Homeodomain-like_sf"/>
</dbReference>
<protein>
    <submittedName>
        <fullName evidence="5">GlxA family transcriptional regulator</fullName>
    </submittedName>
</protein>
<dbReference type="Gene3D" id="3.40.50.880">
    <property type="match status" value="1"/>
</dbReference>
<dbReference type="PROSITE" id="PS01124">
    <property type="entry name" value="HTH_ARAC_FAMILY_2"/>
    <property type="match status" value="1"/>
</dbReference>
<dbReference type="InterPro" id="IPR018062">
    <property type="entry name" value="HTH_AraC-typ_CS"/>
</dbReference>
<organism evidence="5 6">
    <name type="scientific">Streptomyces wedmorensis</name>
    <dbReference type="NCBI Taxonomy" id="43759"/>
    <lineage>
        <taxon>Bacteria</taxon>
        <taxon>Bacillati</taxon>
        <taxon>Actinomycetota</taxon>
        <taxon>Actinomycetes</taxon>
        <taxon>Kitasatosporales</taxon>
        <taxon>Streptomycetaceae</taxon>
        <taxon>Streptomyces</taxon>
    </lineage>
</organism>